<sequence>MAERTLYIVQQFERMGGKLVAGRAMEFKTADEAAARAERDAPRMAGVVALAQTVDLDTDEVMEEPEILARYGELPAEFREE</sequence>
<dbReference type="EMBL" id="BMJJ01000002">
    <property type="protein sequence ID" value="GGD09863.1"/>
    <property type="molecule type" value="Genomic_DNA"/>
</dbReference>
<dbReference type="RefSeq" id="WP_188849560.1">
    <property type="nucleotide sequence ID" value="NZ_BMJJ01000002.1"/>
</dbReference>
<name>A0A917D8Y7_9HYPH</name>
<proteinExistence type="predicted"/>
<keyword evidence="2" id="KW-1185">Reference proteome</keyword>
<reference evidence="1" key="1">
    <citation type="journal article" date="2014" name="Int. J. Syst. Evol. Microbiol.">
        <title>Complete genome sequence of Corynebacterium casei LMG S-19264T (=DSM 44701T), isolated from a smear-ripened cheese.</title>
        <authorList>
            <consortium name="US DOE Joint Genome Institute (JGI-PGF)"/>
            <person name="Walter F."/>
            <person name="Albersmeier A."/>
            <person name="Kalinowski J."/>
            <person name="Ruckert C."/>
        </authorList>
    </citation>
    <scope>NUCLEOTIDE SEQUENCE</scope>
    <source>
        <strain evidence="1">CGMCC 1.15493</strain>
    </source>
</reference>
<dbReference type="AlphaFoldDB" id="A0A917D8Y7"/>
<gene>
    <name evidence="1" type="ORF">GCM10011335_10970</name>
</gene>
<organism evidence="1 2">
    <name type="scientific">Aureimonas glaciei</name>
    <dbReference type="NCBI Taxonomy" id="1776957"/>
    <lineage>
        <taxon>Bacteria</taxon>
        <taxon>Pseudomonadati</taxon>
        <taxon>Pseudomonadota</taxon>
        <taxon>Alphaproteobacteria</taxon>
        <taxon>Hyphomicrobiales</taxon>
        <taxon>Aurantimonadaceae</taxon>
        <taxon>Aureimonas</taxon>
    </lineage>
</organism>
<reference evidence="1" key="2">
    <citation type="submission" date="2020-09" db="EMBL/GenBank/DDBJ databases">
        <authorList>
            <person name="Sun Q."/>
            <person name="Zhou Y."/>
        </authorList>
    </citation>
    <scope>NUCLEOTIDE SEQUENCE</scope>
    <source>
        <strain evidence="1">CGMCC 1.15493</strain>
    </source>
</reference>
<evidence type="ECO:0000313" key="1">
    <source>
        <dbReference type="EMBL" id="GGD09863.1"/>
    </source>
</evidence>
<dbReference type="Proteomes" id="UP000613160">
    <property type="component" value="Unassembled WGS sequence"/>
</dbReference>
<comment type="caution">
    <text evidence="1">The sequence shown here is derived from an EMBL/GenBank/DDBJ whole genome shotgun (WGS) entry which is preliminary data.</text>
</comment>
<protein>
    <submittedName>
        <fullName evidence="1">Uncharacterized protein</fullName>
    </submittedName>
</protein>
<accession>A0A917D8Y7</accession>
<evidence type="ECO:0000313" key="2">
    <source>
        <dbReference type="Proteomes" id="UP000613160"/>
    </source>
</evidence>